<feature type="compositionally biased region" description="Basic residues" evidence="8">
    <location>
        <begin position="152"/>
        <end position="164"/>
    </location>
</feature>
<dbReference type="PANTHER" id="PTHR12013">
    <property type="entry name" value="SIGNAL RECOGNITION PARTICLE 14 KD PROTEIN"/>
    <property type="match status" value="1"/>
</dbReference>
<keyword evidence="5 7" id="KW-0733">Signal recognition particle</keyword>
<dbReference type="InterPro" id="IPR003210">
    <property type="entry name" value="Signal_recog_particle_SRP14"/>
</dbReference>
<name>A0A9P9FB83_9HYPO</name>
<evidence type="ECO:0000256" key="6">
    <source>
        <dbReference type="ARBA" id="ARBA00023274"/>
    </source>
</evidence>
<dbReference type="Proteomes" id="UP000738349">
    <property type="component" value="Unassembled WGS sequence"/>
</dbReference>
<dbReference type="OrthoDB" id="19209at2759"/>
<keyword evidence="3 7" id="KW-0963">Cytoplasm</keyword>
<evidence type="ECO:0000256" key="2">
    <source>
        <dbReference type="ARBA" id="ARBA00010349"/>
    </source>
</evidence>
<dbReference type="Pfam" id="PF02290">
    <property type="entry name" value="SRP14"/>
    <property type="match status" value="1"/>
</dbReference>
<organism evidence="9 10">
    <name type="scientific">Dactylonectria macrodidyma</name>
    <dbReference type="NCBI Taxonomy" id="307937"/>
    <lineage>
        <taxon>Eukaryota</taxon>
        <taxon>Fungi</taxon>
        <taxon>Dikarya</taxon>
        <taxon>Ascomycota</taxon>
        <taxon>Pezizomycotina</taxon>
        <taxon>Sordariomycetes</taxon>
        <taxon>Hypocreomycetidae</taxon>
        <taxon>Hypocreales</taxon>
        <taxon>Nectriaceae</taxon>
        <taxon>Dactylonectria</taxon>
    </lineage>
</organism>
<reference evidence="9" key="1">
    <citation type="journal article" date="2021" name="Nat. Commun.">
        <title>Genetic determinants of endophytism in the Arabidopsis root mycobiome.</title>
        <authorList>
            <person name="Mesny F."/>
            <person name="Miyauchi S."/>
            <person name="Thiergart T."/>
            <person name="Pickel B."/>
            <person name="Atanasova L."/>
            <person name="Karlsson M."/>
            <person name="Huettel B."/>
            <person name="Barry K.W."/>
            <person name="Haridas S."/>
            <person name="Chen C."/>
            <person name="Bauer D."/>
            <person name="Andreopoulos W."/>
            <person name="Pangilinan J."/>
            <person name="LaButti K."/>
            <person name="Riley R."/>
            <person name="Lipzen A."/>
            <person name="Clum A."/>
            <person name="Drula E."/>
            <person name="Henrissat B."/>
            <person name="Kohler A."/>
            <person name="Grigoriev I.V."/>
            <person name="Martin F.M."/>
            <person name="Hacquard S."/>
        </authorList>
    </citation>
    <scope>NUCLEOTIDE SEQUENCE</scope>
    <source>
        <strain evidence="9">MPI-CAGE-AT-0147</strain>
    </source>
</reference>
<dbReference type="Gene3D" id="3.30.720.10">
    <property type="entry name" value="Signal recognition particle alu RNA binding heterodimer, srp9/1"/>
    <property type="match status" value="1"/>
</dbReference>
<dbReference type="InterPro" id="IPR009018">
    <property type="entry name" value="Signal_recog_particle_SRP9/14"/>
</dbReference>
<comment type="similarity">
    <text evidence="2 7">Belongs to the SRP14 family.</text>
</comment>
<sequence>MAGHKSQTQTQPLSPSISRGSTFIPHPSTAAHISTMAAGHMSHDEFFAKLGELFDYRKGKDHGAIYLVQKRLSYGQGIPTPSDEDPDPDLRPSKPLPILIRAANGKGSREKTAKVKLSTVVQPDDIAAFYARYADVCKGGMTALKPRDRSKNKAKAKKKKKAAA</sequence>
<proteinExistence type="inferred from homology"/>
<evidence type="ECO:0000256" key="3">
    <source>
        <dbReference type="ARBA" id="ARBA00022490"/>
    </source>
</evidence>
<comment type="subunit">
    <text evidence="7">Component of a fungal signal recognition particle (SRP) complex that consists of a 7SL RNA molecule (scR1) and at least six protein subunits: SRP72, SRP68, SRP54, SEC65, SRP21 and SRP14.</text>
</comment>
<dbReference type="EMBL" id="JAGMUV010000005">
    <property type="protein sequence ID" value="KAH7157221.1"/>
    <property type="molecule type" value="Genomic_DNA"/>
</dbReference>
<comment type="function">
    <text evidence="7">Component of the signal recognition particle (SRP) complex, a ribonucleoprotein complex that mediates the cotranslational targeting of secretory and membrane proteins to the endoplasmic reticulum (ER).</text>
</comment>
<evidence type="ECO:0000313" key="9">
    <source>
        <dbReference type="EMBL" id="KAH7157221.1"/>
    </source>
</evidence>
<keyword evidence="10" id="KW-1185">Reference proteome</keyword>
<dbReference type="GO" id="GO:0005786">
    <property type="term" value="C:signal recognition particle, endoplasmic reticulum targeting"/>
    <property type="evidence" value="ECO:0007669"/>
    <property type="project" value="UniProtKB-UniRule"/>
</dbReference>
<dbReference type="AlphaFoldDB" id="A0A9P9FB83"/>
<accession>A0A9P9FB83</accession>
<evidence type="ECO:0000256" key="5">
    <source>
        <dbReference type="ARBA" id="ARBA00023135"/>
    </source>
</evidence>
<evidence type="ECO:0000313" key="10">
    <source>
        <dbReference type="Proteomes" id="UP000738349"/>
    </source>
</evidence>
<evidence type="ECO:0000256" key="1">
    <source>
        <dbReference type="ARBA" id="ARBA00004496"/>
    </source>
</evidence>
<evidence type="ECO:0000256" key="4">
    <source>
        <dbReference type="ARBA" id="ARBA00022884"/>
    </source>
</evidence>
<comment type="subcellular location">
    <subcellularLocation>
        <location evidence="1 7">Cytoplasm</location>
    </subcellularLocation>
</comment>
<feature type="compositionally biased region" description="Polar residues" evidence="8">
    <location>
        <begin position="1"/>
        <end position="21"/>
    </location>
</feature>
<gene>
    <name evidence="9" type="ORF">EDB81DRAFT_789222</name>
</gene>
<dbReference type="SUPFAM" id="SSF54762">
    <property type="entry name" value="Signal recognition particle alu RNA binding heterodimer, SRP9/14"/>
    <property type="match status" value="1"/>
</dbReference>
<keyword evidence="6 7" id="KW-0687">Ribonucleoprotein</keyword>
<feature type="region of interest" description="Disordered" evidence="8">
    <location>
        <begin position="1"/>
        <end position="26"/>
    </location>
</feature>
<evidence type="ECO:0000256" key="8">
    <source>
        <dbReference type="SAM" id="MobiDB-lite"/>
    </source>
</evidence>
<evidence type="ECO:0000256" key="7">
    <source>
        <dbReference type="RuleBase" id="RU368100"/>
    </source>
</evidence>
<dbReference type="GO" id="GO:0030942">
    <property type="term" value="F:endoplasmic reticulum signal peptide binding"/>
    <property type="evidence" value="ECO:0007669"/>
    <property type="project" value="UniProtKB-UniRule"/>
</dbReference>
<dbReference type="GO" id="GO:0006614">
    <property type="term" value="P:SRP-dependent cotranslational protein targeting to membrane"/>
    <property type="evidence" value="ECO:0007669"/>
    <property type="project" value="UniProtKB-UniRule"/>
</dbReference>
<comment type="caution">
    <text evidence="9">The sequence shown here is derived from an EMBL/GenBank/DDBJ whole genome shotgun (WGS) entry which is preliminary data.</text>
</comment>
<protein>
    <recommendedName>
        <fullName evidence="7">Signal recognition particle subunit SRP14</fullName>
    </recommendedName>
    <alternativeName>
        <fullName evidence="7">Signal recognition particle 14 kDa protein</fullName>
    </alternativeName>
</protein>
<keyword evidence="4 7" id="KW-0694">RNA-binding</keyword>
<feature type="region of interest" description="Disordered" evidence="8">
    <location>
        <begin position="141"/>
        <end position="164"/>
    </location>
</feature>
<dbReference type="GO" id="GO:0008312">
    <property type="term" value="F:7S RNA binding"/>
    <property type="evidence" value="ECO:0007669"/>
    <property type="project" value="UniProtKB-UniRule"/>
</dbReference>